<dbReference type="EMBL" id="LT607750">
    <property type="protein sequence ID" value="SCG58168.1"/>
    <property type="molecule type" value="Genomic_DNA"/>
</dbReference>
<feature type="domain" description="Wadjet protein JetD C-terminal" evidence="1">
    <location>
        <begin position="227"/>
        <end position="386"/>
    </location>
</feature>
<protein>
    <recommendedName>
        <fullName evidence="5">Wadjet protein JetD C-terminal domain-containing protein</fullName>
    </recommendedName>
</protein>
<keyword evidence="4" id="KW-1185">Reference proteome</keyword>
<dbReference type="InterPro" id="IPR024534">
    <property type="entry name" value="JetD_C"/>
</dbReference>
<dbReference type="Pfam" id="PF09983">
    <property type="entry name" value="JetD_C"/>
    <property type="match status" value="1"/>
</dbReference>
<evidence type="ECO:0008006" key="5">
    <source>
        <dbReference type="Google" id="ProtNLM"/>
    </source>
</evidence>
<name>A0A1C5IID8_9ACTN</name>
<sequence length="393" mass="44546">MRHPAEVLEQVRVRYRKNWRDWLLHADETAFSFPLAAANAQDIARDSETVGQWLRAWRNWSEAHPAAQLRTATRRTVIGPQEIITHLDVSTITDLVALDENLNDHWRRATARWARLATLPGGLVTERIRPHLQQIIDLDDADFEILIKSAVWFTENPRSGLTIRQVPILGMHTKWLARHRRLILACLNITENPHVSSDQPDEELEQHDLDPLGLKALPVHIDVILADPADRARVGGLRHLRAPLPEIDALPIRPETVMIVENKESAYLVPDQPRTVVIHSLGNHLNVLDDIAWLHVARHLYWGDLDRAGFLLLSRARARLPRLASVLMDPNTLEEHKALAVEDKTQADPPLSNLTDTETSALAALSTEQGNCVRLEQERLPSPFVLDRLGRAM</sequence>
<evidence type="ECO:0000313" key="4">
    <source>
        <dbReference type="Proteomes" id="UP000198217"/>
    </source>
</evidence>
<dbReference type="Proteomes" id="UP000198217">
    <property type="component" value="Chromosome I"/>
</dbReference>
<evidence type="ECO:0000259" key="2">
    <source>
        <dbReference type="Pfam" id="PF11795"/>
    </source>
</evidence>
<dbReference type="AlphaFoldDB" id="A0A1C5IID8"/>
<organism evidence="3 4">
    <name type="scientific">Micromonospora echinaurantiaca</name>
    <dbReference type="NCBI Taxonomy" id="47857"/>
    <lineage>
        <taxon>Bacteria</taxon>
        <taxon>Bacillati</taxon>
        <taxon>Actinomycetota</taxon>
        <taxon>Actinomycetes</taxon>
        <taxon>Micromonosporales</taxon>
        <taxon>Micromonosporaceae</taxon>
        <taxon>Micromonospora</taxon>
    </lineage>
</organism>
<accession>A0A1C5IID8</accession>
<evidence type="ECO:0000313" key="3">
    <source>
        <dbReference type="EMBL" id="SCG58168.1"/>
    </source>
</evidence>
<gene>
    <name evidence="3" type="ORF">GA0070609_3419</name>
</gene>
<reference evidence="3 4" key="1">
    <citation type="submission" date="2016-06" db="EMBL/GenBank/DDBJ databases">
        <authorList>
            <person name="Kjaerup R.B."/>
            <person name="Dalgaard T.S."/>
            <person name="Juul-Madsen H.R."/>
        </authorList>
    </citation>
    <scope>NUCLEOTIDE SEQUENCE [LARGE SCALE GENOMIC DNA]</scope>
    <source>
        <strain evidence="3 4">DSM 43904</strain>
    </source>
</reference>
<evidence type="ECO:0000259" key="1">
    <source>
        <dbReference type="Pfam" id="PF09983"/>
    </source>
</evidence>
<feature type="domain" description="DUF3322" evidence="2">
    <location>
        <begin position="4"/>
        <end position="187"/>
    </location>
</feature>
<dbReference type="RefSeq" id="WP_088994653.1">
    <property type="nucleotide sequence ID" value="NZ_LT607750.1"/>
</dbReference>
<proteinExistence type="predicted"/>
<dbReference type="InterPro" id="IPR024537">
    <property type="entry name" value="DUF3322"/>
</dbReference>
<dbReference type="Pfam" id="PF11795">
    <property type="entry name" value="DUF3322"/>
    <property type="match status" value="1"/>
</dbReference>